<dbReference type="EMBL" id="BMOD01000010">
    <property type="protein sequence ID" value="GGJ40273.1"/>
    <property type="molecule type" value="Genomic_DNA"/>
</dbReference>
<sequence length="125" mass="13363">MSQYGEIAILAVELFPDLQDAGDAWQMATEAVGAGSAPQHLIAQDAFLMLCDAGRVLGIPASVSAVQDSRILLALQLLQHQPEIPARDSIKARLTAQLEQPEQDVLLALWDVGLLEGQFAADSSQ</sequence>
<dbReference type="Pfam" id="PF22399">
    <property type="entry name" value="DUF6979"/>
    <property type="match status" value="1"/>
</dbReference>
<gene>
    <name evidence="1" type="ORF">GCM10008938_27920</name>
</gene>
<name>A0ABQ2D0U3_9DEIO</name>
<proteinExistence type="predicted"/>
<comment type="caution">
    <text evidence="1">The sequence shown here is derived from an EMBL/GenBank/DDBJ whole genome shotgun (WGS) entry which is preliminary data.</text>
</comment>
<dbReference type="RefSeq" id="WP_189003316.1">
    <property type="nucleotide sequence ID" value="NZ_BMOD01000010.1"/>
</dbReference>
<evidence type="ECO:0000313" key="1">
    <source>
        <dbReference type="EMBL" id="GGJ40273.1"/>
    </source>
</evidence>
<dbReference type="InterPro" id="IPR053917">
    <property type="entry name" value="DUF6979"/>
</dbReference>
<evidence type="ECO:0000313" key="2">
    <source>
        <dbReference type="Proteomes" id="UP000632222"/>
    </source>
</evidence>
<reference evidence="2" key="1">
    <citation type="journal article" date="2019" name="Int. J. Syst. Evol. Microbiol.">
        <title>The Global Catalogue of Microorganisms (GCM) 10K type strain sequencing project: providing services to taxonomists for standard genome sequencing and annotation.</title>
        <authorList>
            <consortium name="The Broad Institute Genomics Platform"/>
            <consortium name="The Broad Institute Genome Sequencing Center for Infectious Disease"/>
            <person name="Wu L."/>
            <person name="Ma J."/>
        </authorList>
    </citation>
    <scope>NUCLEOTIDE SEQUENCE [LARGE SCALE GENOMIC DNA]</scope>
    <source>
        <strain evidence="2">JCM 14370</strain>
    </source>
</reference>
<keyword evidence="2" id="KW-1185">Reference proteome</keyword>
<organism evidence="1 2">
    <name type="scientific">Deinococcus roseus</name>
    <dbReference type="NCBI Taxonomy" id="392414"/>
    <lineage>
        <taxon>Bacteria</taxon>
        <taxon>Thermotogati</taxon>
        <taxon>Deinococcota</taxon>
        <taxon>Deinococci</taxon>
        <taxon>Deinococcales</taxon>
        <taxon>Deinococcaceae</taxon>
        <taxon>Deinococcus</taxon>
    </lineage>
</organism>
<dbReference type="Proteomes" id="UP000632222">
    <property type="component" value="Unassembled WGS sequence"/>
</dbReference>
<protein>
    <submittedName>
        <fullName evidence="1">Uncharacterized protein</fullName>
    </submittedName>
</protein>
<accession>A0ABQ2D0U3</accession>